<dbReference type="AlphaFoldDB" id="A0A5C8F8I5"/>
<accession>A0A5C8F8I5</accession>
<protein>
    <submittedName>
        <fullName evidence="1">Uncharacterized protein</fullName>
    </submittedName>
</protein>
<name>A0A5C8F8I5_BRAPL</name>
<gene>
    <name evidence="1" type="ORF">EPJ72_02245</name>
</gene>
<sequence length="75" mass="8980">MAESGTFIVDGDNYREPPEDLDIGKKTKWILHSKYYFTSNLMHYLFRSHRYCTFFSLKKAGIPYNIYSLNLKEYL</sequence>
<dbReference type="Proteomes" id="UP000323176">
    <property type="component" value="Unassembled WGS sequence"/>
</dbReference>
<evidence type="ECO:0000313" key="2">
    <source>
        <dbReference type="Proteomes" id="UP000323176"/>
    </source>
</evidence>
<reference evidence="1 2" key="1">
    <citation type="journal article" date="1992" name="Lakartidningen">
        <title>[Penicillin V and not amoxicillin is the first choice preparation in acute otitis].</title>
        <authorList>
            <person name="Kamme C."/>
            <person name="Lundgren K."/>
            <person name="Prellner K."/>
        </authorList>
    </citation>
    <scope>NUCLEOTIDE SEQUENCE [LARGE SCALE GENOMIC DNA]</scope>
    <source>
        <strain evidence="1 2">PC5538III-hc</strain>
    </source>
</reference>
<organism evidence="1 2">
    <name type="scientific">Brachyspira pilosicoli</name>
    <name type="common">Serpulina pilosicoli</name>
    <dbReference type="NCBI Taxonomy" id="52584"/>
    <lineage>
        <taxon>Bacteria</taxon>
        <taxon>Pseudomonadati</taxon>
        <taxon>Spirochaetota</taxon>
        <taxon>Spirochaetia</taxon>
        <taxon>Brachyspirales</taxon>
        <taxon>Brachyspiraceae</taxon>
        <taxon>Brachyspira</taxon>
    </lineage>
</organism>
<dbReference type="EMBL" id="SAXY01000014">
    <property type="protein sequence ID" value="TXJ46296.1"/>
    <property type="molecule type" value="Genomic_DNA"/>
</dbReference>
<proteinExistence type="predicted"/>
<evidence type="ECO:0000313" key="1">
    <source>
        <dbReference type="EMBL" id="TXJ46296.1"/>
    </source>
</evidence>
<comment type="caution">
    <text evidence="1">The sequence shown here is derived from an EMBL/GenBank/DDBJ whole genome shotgun (WGS) entry which is preliminary data.</text>
</comment>